<keyword evidence="3 7" id="KW-0645">Protease</keyword>
<evidence type="ECO:0000256" key="4">
    <source>
        <dbReference type="ARBA" id="ARBA00022729"/>
    </source>
</evidence>
<accession>A0A0A9W9I9</accession>
<dbReference type="PROSITE" id="PS00131">
    <property type="entry name" value="CARBOXYPEPT_SER_SER"/>
    <property type="match status" value="1"/>
</dbReference>
<dbReference type="Pfam" id="PF00450">
    <property type="entry name" value="Peptidase_S10"/>
    <property type="match status" value="1"/>
</dbReference>
<dbReference type="AlphaFoldDB" id="A0A0A9W9I9"/>
<name>A0A0A9W9I9_LYGHE</name>
<dbReference type="PRINTS" id="PR00724">
    <property type="entry name" value="CRBOXYPTASEC"/>
</dbReference>
<evidence type="ECO:0000256" key="3">
    <source>
        <dbReference type="ARBA" id="ARBA00022670"/>
    </source>
</evidence>
<sequence length="462" mass="51500">MFSYLILCLVICHCSGAGINFYPKVKSLEPEGDPGKRLFLTPYLANGDIIGAREAARVPPFLGLIESYAGFLTINENTNSNMYFWFFPAENNPHEAPIALWLQGGPGAPSIWAIFAENGPFVITDSLTLERRQAYWSQEISVIYIDNPVGTGFSFTDSDGYVTNESEVGRDLYAALLQFFQLFPEYQQNDFFVTGESYAGKYVPAVAYTIHINNPNAVQKINLKGVAIGDGLVDPVNMLLYGQYLFQHGLIDSQALAAFESAQNTIMSNIQAGNFTEAFLNFDKLLNGDLTPYHTLFLNTTGLSSYFNYVTSNVDGGDSGGSLENWLAKSENRKKIHVGNQKYDEGNTVEEHLMNDVMQSVAPWLEVLMDNYRVLLYNGQLDIICAYPLTMNYVSKLQWSGKAAYESAQRKQWFVGDELAGYSKTAGNFTEILVRNAGHMVPADQPVWALDLITKFTQNIPF</sequence>
<dbReference type="Gene3D" id="3.40.50.1820">
    <property type="entry name" value="alpha/beta hydrolase"/>
    <property type="match status" value="1"/>
</dbReference>
<feature type="signal peptide" evidence="7">
    <location>
        <begin position="1"/>
        <end position="16"/>
    </location>
</feature>
<proteinExistence type="inferred from homology"/>
<dbReference type="PROSITE" id="PS00560">
    <property type="entry name" value="CARBOXYPEPT_SER_HIS"/>
    <property type="match status" value="1"/>
</dbReference>
<dbReference type="PANTHER" id="PTHR11802:SF472">
    <property type="entry name" value="SERINE CARBOXYPEPTIDASE CPVL-RELATED"/>
    <property type="match status" value="1"/>
</dbReference>
<reference evidence="8" key="2">
    <citation type="submission" date="2014-07" db="EMBL/GenBank/DDBJ databases">
        <authorList>
            <person name="Hull J."/>
        </authorList>
    </citation>
    <scope>NUCLEOTIDE SEQUENCE</scope>
</reference>
<evidence type="ECO:0000256" key="2">
    <source>
        <dbReference type="ARBA" id="ARBA00022645"/>
    </source>
</evidence>
<evidence type="ECO:0000313" key="8">
    <source>
        <dbReference type="EMBL" id="JAG04474.1"/>
    </source>
</evidence>
<keyword evidence="5 7" id="KW-0378">Hydrolase</keyword>
<gene>
    <name evidence="8" type="primary">VCP_45</name>
    <name evidence="8" type="ORF">CM83_50977</name>
</gene>
<dbReference type="FunFam" id="3.40.50.1820:FF:000096">
    <property type="entry name" value="Carboxypeptidase vitellogenic-like"/>
    <property type="match status" value="1"/>
</dbReference>
<feature type="chain" id="PRO_5005109638" description="Carboxypeptidase" evidence="7">
    <location>
        <begin position="17"/>
        <end position="462"/>
    </location>
</feature>
<evidence type="ECO:0000256" key="1">
    <source>
        <dbReference type="ARBA" id="ARBA00009431"/>
    </source>
</evidence>
<dbReference type="EC" id="3.4.16.-" evidence="7"/>
<dbReference type="GO" id="GO:0006508">
    <property type="term" value="P:proteolysis"/>
    <property type="evidence" value="ECO:0007669"/>
    <property type="project" value="UniProtKB-KW"/>
</dbReference>
<keyword evidence="6" id="KW-0325">Glycoprotein</keyword>
<comment type="similarity">
    <text evidence="1 7">Belongs to the peptidase S10 family.</text>
</comment>
<dbReference type="InterPro" id="IPR018202">
    <property type="entry name" value="Ser_caboxypep_ser_AS"/>
</dbReference>
<dbReference type="InterPro" id="IPR001563">
    <property type="entry name" value="Peptidase_S10"/>
</dbReference>
<dbReference type="EMBL" id="GBHO01039130">
    <property type="protein sequence ID" value="JAG04474.1"/>
    <property type="molecule type" value="Transcribed_RNA"/>
</dbReference>
<dbReference type="InterPro" id="IPR029058">
    <property type="entry name" value="AB_hydrolase_fold"/>
</dbReference>
<protein>
    <recommendedName>
        <fullName evidence="7">Carboxypeptidase</fullName>
        <ecNumber evidence="7">3.4.16.-</ecNumber>
    </recommendedName>
</protein>
<keyword evidence="2 7" id="KW-0121">Carboxypeptidase</keyword>
<organism evidence="8">
    <name type="scientific">Lygus hesperus</name>
    <name type="common">Western plant bug</name>
    <dbReference type="NCBI Taxonomy" id="30085"/>
    <lineage>
        <taxon>Eukaryota</taxon>
        <taxon>Metazoa</taxon>
        <taxon>Ecdysozoa</taxon>
        <taxon>Arthropoda</taxon>
        <taxon>Hexapoda</taxon>
        <taxon>Insecta</taxon>
        <taxon>Pterygota</taxon>
        <taxon>Neoptera</taxon>
        <taxon>Paraneoptera</taxon>
        <taxon>Hemiptera</taxon>
        <taxon>Heteroptera</taxon>
        <taxon>Panheteroptera</taxon>
        <taxon>Cimicomorpha</taxon>
        <taxon>Miridae</taxon>
        <taxon>Mirini</taxon>
        <taxon>Lygus</taxon>
    </lineage>
</organism>
<dbReference type="GO" id="GO:0004185">
    <property type="term" value="F:serine-type carboxypeptidase activity"/>
    <property type="evidence" value="ECO:0007669"/>
    <property type="project" value="UniProtKB-UniRule"/>
</dbReference>
<reference evidence="8" key="1">
    <citation type="journal article" date="2014" name="PLoS ONE">
        <title>Transcriptome-Based Identification of ABC Transporters in the Western Tarnished Plant Bug Lygus hesperus.</title>
        <authorList>
            <person name="Hull J.J."/>
            <person name="Chaney K."/>
            <person name="Geib S.M."/>
            <person name="Fabrick J.A."/>
            <person name="Brent C.S."/>
            <person name="Walsh D."/>
            <person name="Lavine L.C."/>
        </authorList>
    </citation>
    <scope>NUCLEOTIDE SEQUENCE</scope>
</reference>
<evidence type="ECO:0000256" key="6">
    <source>
        <dbReference type="ARBA" id="ARBA00023180"/>
    </source>
</evidence>
<keyword evidence="4 7" id="KW-0732">Signal</keyword>
<evidence type="ECO:0000256" key="7">
    <source>
        <dbReference type="RuleBase" id="RU361156"/>
    </source>
</evidence>
<dbReference type="SUPFAM" id="SSF53474">
    <property type="entry name" value="alpha/beta-Hydrolases"/>
    <property type="match status" value="1"/>
</dbReference>
<dbReference type="InterPro" id="IPR033124">
    <property type="entry name" value="Ser_caboxypep_his_AS"/>
</dbReference>
<evidence type="ECO:0000256" key="5">
    <source>
        <dbReference type="ARBA" id="ARBA00022801"/>
    </source>
</evidence>
<dbReference type="PANTHER" id="PTHR11802">
    <property type="entry name" value="SERINE PROTEASE FAMILY S10 SERINE CARBOXYPEPTIDASE"/>
    <property type="match status" value="1"/>
</dbReference>